<comment type="caution">
    <text evidence="4">The sequence shown here is derived from an EMBL/GenBank/DDBJ whole genome shotgun (WGS) entry which is preliminary data.</text>
</comment>
<dbReference type="PANTHER" id="PTHR24015:SF548">
    <property type="entry name" value="OS08G0340900 PROTEIN"/>
    <property type="match status" value="1"/>
</dbReference>
<dbReference type="Pfam" id="PF01535">
    <property type="entry name" value="PPR"/>
    <property type="match status" value="5"/>
</dbReference>
<protein>
    <recommendedName>
        <fullName evidence="6">Pentatricopeptide repeat-containing protein</fullName>
    </recommendedName>
</protein>
<proteinExistence type="predicted"/>
<keyword evidence="3" id="KW-1133">Transmembrane helix</keyword>
<name>A0A8T2U871_CERRI</name>
<dbReference type="FunFam" id="1.25.40.10:FF:000158">
    <property type="entry name" value="pentatricopeptide repeat-containing protein At2g33680"/>
    <property type="match status" value="1"/>
</dbReference>
<feature type="repeat" description="PPR" evidence="2">
    <location>
        <begin position="443"/>
        <end position="477"/>
    </location>
</feature>
<keyword evidence="3" id="KW-0812">Transmembrane</keyword>
<keyword evidence="1" id="KW-0677">Repeat</keyword>
<feature type="repeat" description="PPR" evidence="2">
    <location>
        <begin position="642"/>
        <end position="676"/>
    </location>
</feature>
<feature type="transmembrane region" description="Helical" evidence="3">
    <location>
        <begin position="779"/>
        <end position="803"/>
    </location>
</feature>
<feature type="repeat" description="PPR" evidence="2">
    <location>
        <begin position="541"/>
        <end position="575"/>
    </location>
</feature>
<organism evidence="4 5">
    <name type="scientific">Ceratopteris richardii</name>
    <name type="common">Triangle waterfern</name>
    <dbReference type="NCBI Taxonomy" id="49495"/>
    <lineage>
        <taxon>Eukaryota</taxon>
        <taxon>Viridiplantae</taxon>
        <taxon>Streptophyta</taxon>
        <taxon>Embryophyta</taxon>
        <taxon>Tracheophyta</taxon>
        <taxon>Polypodiopsida</taxon>
        <taxon>Polypodiidae</taxon>
        <taxon>Polypodiales</taxon>
        <taxon>Pteridineae</taxon>
        <taxon>Pteridaceae</taxon>
        <taxon>Parkerioideae</taxon>
        <taxon>Ceratopteris</taxon>
    </lineage>
</organism>
<evidence type="ECO:0000256" key="1">
    <source>
        <dbReference type="ARBA" id="ARBA00022737"/>
    </source>
</evidence>
<dbReference type="GO" id="GO:0009451">
    <property type="term" value="P:RNA modification"/>
    <property type="evidence" value="ECO:0007669"/>
    <property type="project" value="InterPro"/>
</dbReference>
<feature type="repeat" description="PPR" evidence="2">
    <location>
        <begin position="140"/>
        <end position="174"/>
    </location>
</feature>
<dbReference type="Proteomes" id="UP000825935">
    <property type="component" value="Chromosome 9"/>
</dbReference>
<dbReference type="PROSITE" id="PS51375">
    <property type="entry name" value="PPR"/>
    <property type="match status" value="7"/>
</dbReference>
<dbReference type="InterPro" id="IPR002885">
    <property type="entry name" value="PPR_rpt"/>
</dbReference>
<feature type="transmembrane region" description="Helical" evidence="3">
    <location>
        <begin position="701"/>
        <end position="723"/>
    </location>
</feature>
<dbReference type="EMBL" id="CM035414">
    <property type="protein sequence ID" value="KAH7430106.1"/>
    <property type="molecule type" value="Genomic_DNA"/>
</dbReference>
<keyword evidence="5" id="KW-1185">Reference proteome</keyword>
<dbReference type="PANTHER" id="PTHR24015">
    <property type="entry name" value="OS07G0578800 PROTEIN-RELATED"/>
    <property type="match status" value="1"/>
</dbReference>
<dbReference type="GO" id="GO:0003723">
    <property type="term" value="F:RNA binding"/>
    <property type="evidence" value="ECO:0007669"/>
    <property type="project" value="InterPro"/>
</dbReference>
<dbReference type="EMBL" id="CM035414">
    <property type="protein sequence ID" value="KAH7430108.1"/>
    <property type="molecule type" value="Genomic_DNA"/>
</dbReference>
<gene>
    <name evidence="4" type="ORF">KP509_09G084300</name>
</gene>
<evidence type="ECO:0008006" key="6">
    <source>
        <dbReference type="Google" id="ProtNLM"/>
    </source>
</evidence>
<evidence type="ECO:0000256" key="2">
    <source>
        <dbReference type="PROSITE-ProRule" id="PRU00708"/>
    </source>
</evidence>
<evidence type="ECO:0000256" key="3">
    <source>
        <dbReference type="SAM" id="Phobius"/>
    </source>
</evidence>
<feature type="repeat" description="PPR" evidence="2">
    <location>
        <begin position="241"/>
        <end position="275"/>
    </location>
</feature>
<dbReference type="AlphaFoldDB" id="A0A8T2U871"/>
<feature type="repeat" description="PPR" evidence="2">
    <location>
        <begin position="342"/>
        <end position="376"/>
    </location>
</feature>
<accession>A0A8T2U871</accession>
<dbReference type="OrthoDB" id="1890472at2759"/>
<dbReference type="InterPro" id="IPR011990">
    <property type="entry name" value="TPR-like_helical_dom_sf"/>
</dbReference>
<dbReference type="Gene3D" id="1.25.40.10">
    <property type="entry name" value="Tetratricopeptide repeat domain"/>
    <property type="match status" value="8"/>
</dbReference>
<dbReference type="Pfam" id="PF13041">
    <property type="entry name" value="PPR_2"/>
    <property type="match status" value="6"/>
</dbReference>
<dbReference type="EMBL" id="CM035414">
    <property type="protein sequence ID" value="KAH7430107.1"/>
    <property type="molecule type" value="Genomic_DNA"/>
</dbReference>
<reference evidence="4" key="1">
    <citation type="submission" date="2021-08" db="EMBL/GenBank/DDBJ databases">
        <title>WGS assembly of Ceratopteris richardii.</title>
        <authorList>
            <person name="Marchant D.B."/>
            <person name="Chen G."/>
            <person name="Jenkins J."/>
            <person name="Shu S."/>
            <person name="Leebens-Mack J."/>
            <person name="Grimwood J."/>
            <person name="Schmutz J."/>
            <person name="Soltis P."/>
            <person name="Soltis D."/>
            <person name="Chen Z.-H."/>
        </authorList>
    </citation>
    <scope>NUCLEOTIDE SEQUENCE</scope>
    <source>
        <strain evidence="4">Whitten #5841</strain>
        <tissue evidence="4">Leaf</tissue>
    </source>
</reference>
<feature type="transmembrane region" description="Helical" evidence="3">
    <location>
        <begin position="744"/>
        <end position="767"/>
    </location>
</feature>
<evidence type="ECO:0000313" key="5">
    <source>
        <dbReference type="Proteomes" id="UP000825935"/>
    </source>
</evidence>
<sequence>MLAVPVVICARIKNSFFKVMTARSWIIFSTRSAGDLLRFNGGESLSHRRLFQNSSSLLVENVLGPSYVPDTNTDPTSYIKLLKLLGSHKAMQEGKYVHHLIISSAFDSNDFVAGYLVQMYGACAAFDDAVSLFYKLQERTVFVWNFLIRACARHGENEMLFDLFEQMQQRGSIPTKVTFVSVFDACSTVSDFKVGHRMHALIVNSPYETDVIVGTALVKMYCCYGQTAVAYFCFDKLLERDVIAWTSIISALSQQAHWREAFGLFEQMLQESIMPNEVTFIGLCSSCIGHASMRSGEQVCARVSSFVETPSVALENALITMYAKCGSLEPAESIFKAMRIRSLVSWTAMVSVFSQCGYAREAYQYFSHMLHSGYLPDNVLFTTILSACTNASLLTICKYMHAMLSSRSTGIDVIVGTVLVYTYGKCQDLVLAKATFDSLIDRNIFSWNALISAFVQNRKDLVAGSLFDRMKEEGILPNNITSVSVLNACANDPLLLHRGVQLHTCSTLQEVEVQNALIDMYGKNNRLEVAEDIFDTTVKKDSITWTTLISLYVQHEQTEDAIRLFERMCHEGLLPDEATFVSILSVCINEVDVMNGHQIHAFIIEMSYENNVVVSTALVSMYGRCNDVEDARSVFDSMGGRNGVSWNAMIAIHEQAGQPREALELFRNMQYYQLSPDYITFVSIISSCIALFASMEGMVLHAYIIESGCIIDVVLISAIINMYGKSGNLEDARRLFDKMGERNVVSWNTMIALYAQHGLGVGALTIFEEMQTVAMLPNHITFVNILGACSHCGFIYEACYYFLLMEEGFMLSPTSDIYVCLIDLFSRAGCLDQAAYVVHEMPLLPSCVSFMALLGACRYKEDIEQGACVAKHVCEIEPDNFAPHLVLTSLYAAIGQSYNANSVMNLFDDTMKESGFILDDGEWHDTGS</sequence>
<dbReference type="InterPro" id="IPR046960">
    <property type="entry name" value="PPR_At4g14850-like_plant"/>
</dbReference>
<keyword evidence="3" id="KW-0472">Membrane</keyword>
<dbReference type="NCBIfam" id="TIGR00756">
    <property type="entry name" value="PPR"/>
    <property type="match status" value="8"/>
</dbReference>
<feature type="repeat" description="PPR" evidence="2">
    <location>
        <begin position="712"/>
        <end position="746"/>
    </location>
</feature>
<dbReference type="SUPFAM" id="SSF48452">
    <property type="entry name" value="TPR-like"/>
    <property type="match status" value="1"/>
</dbReference>
<dbReference type="FunFam" id="1.25.40.10:FF:000073">
    <property type="entry name" value="Pentatricopeptide repeat-containing protein chloroplastic"/>
    <property type="match status" value="1"/>
</dbReference>
<dbReference type="GO" id="GO:0048731">
    <property type="term" value="P:system development"/>
    <property type="evidence" value="ECO:0007669"/>
    <property type="project" value="UniProtKB-ARBA"/>
</dbReference>
<evidence type="ECO:0000313" key="4">
    <source>
        <dbReference type="EMBL" id="KAH7430106.1"/>
    </source>
</evidence>